<evidence type="ECO:0000256" key="2">
    <source>
        <dbReference type="ARBA" id="ARBA00022692"/>
    </source>
</evidence>
<evidence type="ECO:0000259" key="6">
    <source>
        <dbReference type="Pfam" id="PF00520"/>
    </source>
</evidence>
<feature type="transmembrane region" description="Helical" evidence="5">
    <location>
        <begin position="185"/>
        <end position="212"/>
    </location>
</feature>
<feature type="transmembrane region" description="Helical" evidence="5">
    <location>
        <begin position="718"/>
        <end position="742"/>
    </location>
</feature>
<reference evidence="7 8" key="1">
    <citation type="submission" date="2017-06" db="EMBL/GenBank/DDBJ databases">
        <title>A platform for efficient transgenesis in Macrostomum lignano, a flatworm model organism for stem cell research.</title>
        <authorList>
            <person name="Berezikov E."/>
        </authorList>
    </citation>
    <scope>NUCLEOTIDE SEQUENCE [LARGE SCALE GENOMIC DNA]</scope>
    <source>
        <strain evidence="7">DV1</strain>
        <tissue evidence="7">Whole organism</tissue>
    </source>
</reference>
<feature type="transmembrane region" description="Helical" evidence="5">
    <location>
        <begin position="557"/>
        <end position="576"/>
    </location>
</feature>
<dbReference type="PANTHER" id="PTHR46768:SF1">
    <property type="entry name" value="TWO PORE CHANNEL PROTEIN 2"/>
    <property type="match status" value="1"/>
</dbReference>
<dbReference type="GO" id="GO:0022832">
    <property type="term" value="F:voltage-gated channel activity"/>
    <property type="evidence" value="ECO:0007669"/>
    <property type="project" value="InterPro"/>
</dbReference>
<keyword evidence="3 5" id="KW-1133">Transmembrane helix</keyword>
<feature type="transmembrane region" description="Helical" evidence="5">
    <location>
        <begin position="588"/>
        <end position="606"/>
    </location>
</feature>
<dbReference type="InterPro" id="IPR027359">
    <property type="entry name" value="Volt_channel_dom_sf"/>
</dbReference>
<feature type="transmembrane region" description="Helical" evidence="5">
    <location>
        <begin position="483"/>
        <end position="505"/>
    </location>
</feature>
<dbReference type="Proteomes" id="UP000215902">
    <property type="component" value="Unassembled WGS sequence"/>
</dbReference>
<evidence type="ECO:0000313" key="7">
    <source>
        <dbReference type="EMBL" id="PAA60885.1"/>
    </source>
</evidence>
<feature type="transmembrane region" description="Helical" evidence="5">
    <location>
        <begin position="682"/>
        <end position="706"/>
    </location>
</feature>
<dbReference type="AlphaFoldDB" id="A0A267EH93"/>
<dbReference type="InterPro" id="IPR028798">
    <property type="entry name" value="TPC2"/>
</dbReference>
<dbReference type="Gene3D" id="1.20.120.350">
    <property type="entry name" value="Voltage-gated potassium channels. Chain C"/>
    <property type="match status" value="2"/>
</dbReference>
<feature type="transmembrane region" description="Helical" evidence="5">
    <location>
        <begin position="102"/>
        <end position="120"/>
    </location>
</feature>
<dbReference type="PANTHER" id="PTHR46768">
    <property type="entry name" value="TWO PORE CALCIUM CHANNEL PROTEIN 2"/>
    <property type="match status" value="1"/>
</dbReference>
<dbReference type="GO" id="GO:0005765">
    <property type="term" value="C:lysosomal membrane"/>
    <property type="evidence" value="ECO:0007669"/>
    <property type="project" value="InterPro"/>
</dbReference>
<protein>
    <recommendedName>
        <fullName evidence="6">Ion transport domain-containing protein</fullName>
    </recommendedName>
</protein>
<name>A0A267EH93_9PLAT</name>
<evidence type="ECO:0000313" key="8">
    <source>
        <dbReference type="Proteomes" id="UP000215902"/>
    </source>
</evidence>
<evidence type="ECO:0000256" key="5">
    <source>
        <dbReference type="SAM" id="Phobius"/>
    </source>
</evidence>
<dbReference type="InterPro" id="IPR005821">
    <property type="entry name" value="Ion_trans_dom"/>
</dbReference>
<feature type="transmembrane region" description="Helical" evidence="5">
    <location>
        <begin position="147"/>
        <end position="165"/>
    </location>
</feature>
<evidence type="ECO:0000256" key="1">
    <source>
        <dbReference type="ARBA" id="ARBA00004141"/>
    </source>
</evidence>
<dbReference type="EMBL" id="NIVC01002098">
    <property type="protein sequence ID" value="PAA60885.1"/>
    <property type="molecule type" value="Genomic_DNA"/>
</dbReference>
<feature type="transmembrane region" description="Helical" evidence="5">
    <location>
        <begin position="627"/>
        <end position="651"/>
    </location>
</feature>
<dbReference type="OrthoDB" id="416585at2759"/>
<evidence type="ECO:0000256" key="3">
    <source>
        <dbReference type="ARBA" id="ARBA00022989"/>
    </source>
</evidence>
<comment type="caution">
    <text evidence="7">The sequence shown here is derived from an EMBL/GenBank/DDBJ whole genome shotgun (WGS) entry which is preliminary data.</text>
</comment>
<feature type="transmembrane region" description="Helical" evidence="5">
    <location>
        <begin position="337"/>
        <end position="359"/>
    </location>
</feature>
<dbReference type="GO" id="GO:0019722">
    <property type="term" value="P:calcium-mediated signaling"/>
    <property type="evidence" value="ECO:0007669"/>
    <property type="project" value="TreeGrafter"/>
</dbReference>
<evidence type="ECO:0000256" key="4">
    <source>
        <dbReference type="ARBA" id="ARBA00023136"/>
    </source>
</evidence>
<feature type="non-terminal residue" evidence="7">
    <location>
        <position position="1"/>
    </location>
</feature>
<keyword evidence="2 5" id="KW-0812">Transmembrane</keyword>
<sequence length="811" mass="91709">AGHDKRLQPFIYAMRTSSTRDTHRNAVGGVCINDASHEECSAQCAWIDPGVESLETENANTVDEITMCQAAVYIEDAVHYRSVFHRASYRMIRLYSFYYSPFWQWTIGAAIAVIHLLAFIEYPSSSLSATADISSPSYNLTRQRNQVPCWVPSFLEFVCLAVFFVDAVFKSVLLQSEQDVLKQPWLVAYFVIVSLSATMSLAFVFSGCGGFFHVHRALRPFFLVQNSSMMKKTIKCLHRTVPQVLTVLILIAVYLLIFTLIAMCIVQPIDLALDRANDTDGGDAAPDKADNKTAIVSISSEFSSFPQSLFNMLVLLTTANNPDITVRSYNFNRLYSLFFMAYLFIGLFCFMNMLTAVFYNQFRGYLTGAMQTRLFRRRLGVLAAFQVLHCCGGPQQRPMCEHQDVRTVPLACVVALLNKLRLPDWRLAILRENFAGHGPLLCFDDFKRGFAALDFPRTKSVPRMKQLSWPPAKLLQRIVVHKYFSWFSIFICAANTVGIAVSMHLAFDPVATRFDRFQAEHQVMIANYAFVVFYTVEHLLLLWALGWPYFSRQREHTFYGVCTLLLLGLSAAYLVLHRANFNTEGESPALRLLMRLANIIISLRVLRIVPRLKSTKIVWDSMRDILANLRFFLGVLAVAYYVFAVIGLQLFSGLITLEALANQTACDSYAHLDYASLHFNDFAAAIVVLWDLMIVNNWHVIANAFATAAGQAARIYFVIWWLVSAIIIMNTFTALILDIYFLRLSTKTTSPNPATPAFVQFDDFAQVFREHLVEPDYHQLMLAARHIRWLAPESAASATAAEAEAIDDEVA</sequence>
<feature type="domain" description="Ion transport" evidence="6">
    <location>
        <begin position="481"/>
        <end position="740"/>
    </location>
</feature>
<keyword evidence="8" id="KW-1185">Reference proteome</keyword>
<dbReference type="STRING" id="282301.A0A267EH93"/>
<feature type="transmembrane region" description="Helical" evidence="5">
    <location>
        <begin position="525"/>
        <end position="545"/>
    </location>
</feature>
<dbReference type="GO" id="GO:0015280">
    <property type="term" value="F:ligand-gated sodium channel activity"/>
    <property type="evidence" value="ECO:0007669"/>
    <property type="project" value="TreeGrafter"/>
</dbReference>
<feature type="domain" description="Ion transport" evidence="6">
    <location>
        <begin position="101"/>
        <end position="362"/>
    </location>
</feature>
<dbReference type="GO" id="GO:0097682">
    <property type="term" value="F:intracellularly phosphatidylinositol-3,5-bisphosphate-gated monatomic cation channel activity"/>
    <property type="evidence" value="ECO:0007669"/>
    <property type="project" value="TreeGrafter"/>
</dbReference>
<feature type="transmembrane region" description="Helical" evidence="5">
    <location>
        <begin position="244"/>
        <end position="269"/>
    </location>
</feature>
<dbReference type="Pfam" id="PF00520">
    <property type="entry name" value="Ion_trans"/>
    <property type="match status" value="2"/>
</dbReference>
<accession>A0A267EH93</accession>
<organism evidence="7 8">
    <name type="scientific">Macrostomum lignano</name>
    <dbReference type="NCBI Taxonomy" id="282301"/>
    <lineage>
        <taxon>Eukaryota</taxon>
        <taxon>Metazoa</taxon>
        <taxon>Spiralia</taxon>
        <taxon>Lophotrochozoa</taxon>
        <taxon>Platyhelminthes</taxon>
        <taxon>Rhabditophora</taxon>
        <taxon>Macrostomorpha</taxon>
        <taxon>Macrostomida</taxon>
        <taxon>Macrostomidae</taxon>
        <taxon>Macrostomum</taxon>
    </lineage>
</organism>
<dbReference type="GO" id="GO:0075509">
    <property type="term" value="P:endocytosis involved in viral entry into host cell"/>
    <property type="evidence" value="ECO:0007669"/>
    <property type="project" value="TreeGrafter"/>
</dbReference>
<gene>
    <name evidence="7" type="ORF">BOX15_Mlig010695g3</name>
</gene>
<proteinExistence type="predicted"/>
<dbReference type="SUPFAM" id="SSF81324">
    <property type="entry name" value="Voltage-gated potassium channels"/>
    <property type="match status" value="2"/>
</dbReference>
<dbReference type="Gene3D" id="1.10.287.70">
    <property type="match status" value="2"/>
</dbReference>
<comment type="subcellular location">
    <subcellularLocation>
        <location evidence="1">Membrane</location>
        <topology evidence="1">Multi-pass membrane protein</topology>
    </subcellularLocation>
</comment>
<keyword evidence="4 5" id="KW-0472">Membrane</keyword>